<sequence>MAEAEKPLSGVLKIDIADPALKVVLTFEASNDGDEWTPATLGAALAERGIENVPGQAVLAEFLKTAAASAGKGPVSAEVATGIAPVQPAPETPLWEDLPVPEDLQQISSDVLAQTPPPVIARTIREPVERETTVTQKSGFPFGKERVEKKIVRDTVERQERVYIDPSVKELFFARQGDLVGRITPASAGIPGRDVFGRPLPIRKLADPAFHCGPNLQKIRDEIRAGQSGFVRAGQNWADLIPFSEHSWSVELSPDKATAFLLFTPGHRAIPLPDPEEILQAARELPYPGESLIQAREILQILTDQTEAGTEERVVISSSRDASFDIYVPEDKLSAYLNVHKGKGRGRPLNLRDVGTAIKESGLKKLNFETIKKDILAFYESGEMDLTSYLLCEGTPPVPGPERQVEYAITFNPPETTEKITSRLVELLREATGRADDPTTPDDAPRVNPEEIRLESLKDFPADEIQKTAFVKTEQLLCSIDPPTPGEPGVDVYGAIIPAEPGALAEITLHENITQQKAVIATTRGGVLDYRESDGVVSLRVRPHQDARIQVELTEDRMEARLSLEEGAGTGTLLTREAIDQALAQARVTHGLDQEALSAALRAARASGAGAPLTQITVARGTDPVNQSENRVEHLVGGPSAAPVRIRKDGTADYRSRGDIITVEEGQELCRLLPSQQKAIDGTDVTGAPVPARKLGGFELEIGPNVSRREEADGSVTLCSEIRGELLATAKRIEVLSSHTVQGDVDMSVGNIRFPGAVTIGGTVRSGFFVVSTGDIKIAGGVEGALISSDGDIMIKGGVKGGGKAVLRSKRNILSPFVELATVLAVGDVVLKTALVRSRIKCNGKITFKGDKGRIVGGTLRARNGFEVASVGSPRGIRTKLSFGQDYLVADLIEKEEKEIEKVKRRITQVDLEMRKSEKTGATGALETLRAEKIKLLKLMEKRGLRLFTLRERFEQHFPSKVVISGEVHSGTVFESHGRTFEVTSPRKAIAVEFNPHTGNIDISELNGS</sequence>
<evidence type="ECO:0000313" key="4">
    <source>
        <dbReference type="Proteomes" id="UP000237350"/>
    </source>
</evidence>
<dbReference type="EMBL" id="LPWH01000063">
    <property type="protein sequence ID" value="POR02047.1"/>
    <property type="molecule type" value="Genomic_DNA"/>
</dbReference>
<dbReference type="Pfam" id="PF20250">
    <property type="entry name" value="FapA_N"/>
    <property type="match status" value="3"/>
</dbReference>
<dbReference type="InterPro" id="IPR005646">
    <property type="entry name" value="FapA"/>
</dbReference>
<proteinExistence type="predicted"/>
<feature type="domain" description="Flagellar Assembly Protein A N-terminal region" evidence="2">
    <location>
        <begin position="549"/>
        <end position="728"/>
    </location>
</feature>
<feature type="domain" description="Flagellar Assembly Protein A N-terminal region" evidence="2">
    <location>
        <begin position="171"/>
        <end position="232"/>
    </location>
</feature>
<evidence type="ECO:0000313" key="3">
    <source>
        <dbReference type="EMBL" id="POR02047.1"/>
    </source>
</evidence>
<evidence type="ECO:0000256" key="1">
    <source>
        <dbReference type="SAM" id="Coils"/>
    </source>
</evidence>
<dbReference type="InterPro" id="IPR046866">
    <property type="entry name" value="FapA_N"/>
</dbReference>
<dbReference type="PANTHER" id="PTHR38032">
    <property type="entry name" value="POLYMERASE-RELATED"/>
    <property type="match status" value="1"/>
</dbReference>
<evidence type="ECO:0000259" key="2">
    <source>
        <dbReference type="Pfam" id="PF20250"/>
    </source>
</evidence>
<dbReference type="InterPro" id="IPR046865">
    <property type="entry name" value="FapA_b_solenoid"/>
</dbReference>
<feature type="coiled-coil region" evidence="1">
    <location>
        <begin position="893"/>
        <end position="920"/>
    </location>
</feature>
<reference evidence="4" key="1">
    <citation type="submission" date="2015-12" db="EMBL/GenBank/DDBJ databases">
        <authorList>
            <person name="Lodha T.D."/>
            <person name="Chintalapati S."/>
            <person name="Chintalapati V.R."/>
            <person name="Sravanthi T."/>
        </authorList>
    </citation>
    <scope>NUCLEOTIDE SEQUENCE [LARGE SCALE GENOMIC DNA]</scope>
    <source>
        <strain evidence="4">JC133</strain>
    </source>
</reference>
<gene>
    <name evidence="3" type="ORF">AU468_07285</name>
</gene>
<feature type="domain" description="Flagellar Assembly Protein A N-terminal region" evidence="2">
    <location>
        <begin position="464"/>
        <end position="526"/>
    </location>
</feature>
<dbReference type="Proteomes" id="UP000237350">
    <property type="component" value="Unassembled WGS sequence"/>
</dbReference>
<name>A0A2S4JR90_9SPIO</name>
<keyword evidence="1" id="KW-0175">Coiled coil</keyword>
<dbReference type="Pfam" id="PF03961">
    <property type="entry name" value="FapA"/>
    <property type="match status" value="1"/>
</dbReference>
<dbReference type="PANTHER" id="PTHR38032:SF1">
    <property type="entry name" value="RNA-BINDING PROTEIN KHPB N-TERMINAL DOMAIN-CONTAINING PROTEIN"/>
    <property type="match status" value="1"/>
</dbReference>
<dbReference type="RefSeq" id="WP_103680137.1">
    <property type="nucleotide sequence ID" value="NZ_LPWH01000063.1"/>
</dbReference>
<protein>
    <recommendedName>
        <fullName evidence="2">Flagellar Assembly Protein A N-terminal region domain-containing protein</fullName>
    </recommendedName>
</protein>
<accession>A0A2S4JR90</accession>
<organism evidence="3 4">
    <name type="scientific">Alkalispirochaeta sphaeroplastigenens</name>
    <dbReference type="NCBI Taxonomy" id="1187066"/>
    <lineage>
        <taxon>Bacteria</taxon>
        <taxon>Pseudomonadati</taxon>
        <taxon>Spirochaetota</taxon>
        <taxon>Spirochaetia</taxon>
        <taxon>Spirochaetales</taxon>
        <taxon>Spirochaetaceae</taxon>
        <taxon>Alkalispirochaeta</taxon>
    </lineage>
</organism>
<comment type="caution">
    <text evidence="3">The sequence shown here is derived from an EMBL/GenBank/DDBJ whole genome shotgun (WGS) entry which is preliminary data.</text>
</comment>
<dbReference type="AlphaFoldDB" id="A0A2S4JR90"/>
<keyword evidence="4" id="KW-1185">Reference proteome</keyword>
<dbReference type="OrthoDB" id="9775837at2"/>